<proteinExistence type="predicted"/>
<name>A0A1D1V074_RAMVA</name>
<protein>
    <submittedName>
        <fullName evidence="1">Uncharacterized protein</fullName>
    </submittedName>
</protein>
<evidence type="ECO:0000313" key="1">
    <source>
        <dbReference type="EMBL" id="GAU95249.1"/>
    </source>
</evidence>
<comment type="caution">
    <text evidence="1">The sequence shown here is derived from an EMBL/GenBank/DDBJ whole genome shotgun (WGS) entry which is preliminary data.</text>
</comment>
<sequence>MVMPYAADNTDATDDAEQFLMSSGQELEADLLDLDVSSIVALLINLRHPKRLMHEKFRQHNLELQRQTRNQ</sequence>
<organism evidence="1 2">
    <name type="scientific">Ramazzottius varieornatus</name>
    <name type="common">Water bear</name>
    <name type="synonym">Tardigrade</name>
    <dbReference type="NCBI Taxonomy" id="947166"/>
    <lineage>
        <taxon>Eukaryota</taxon>
        <taxon>Metazoa</taxon>
        <taxon>Ecdysozoa</taxon>
        <taxon>Tardigrada</taxon>
        <taxon>Eutardigrada</taxon>
        <taxon>Parachela</taxon>
        <taxon>Hypsibioidea</taxon>
        <taxon>Ramazzottiidae</taxon>
        <taxon>Ramazzottius</taxon>
    </lineage>
</organism>
<reference evidence="1 2" key="1">
    <citation type="journal article" date="2016" name="Nat. Commun.">
        <title>Extremotolerant tardigrade genome and improved radiotolerance of human cultured cells by tardigrade-unique protein.</title>
        <authorList>
            <person name="Hashimoto T."/>
            <person name="Horikawa D.D."/>
            <person name="Saito Y."/>
            <person name="Kuwahara H."/>
            <person name="Kozuka-Hata H."/>
            <person name="Shin-I T."/>
            <person name="Minakuchi Y."/>
            <person name="Ohishi K."/>
            <person name="Motoyama A."/>
            <person name="Aizu T."/>
            <person name="Enomoto A."/>
            <person name="Kondo K."/>
            <person name="Tanaka S."/>
            <person name="Hara Y."/>
            <person name="Koshikawa S."/>
            <person name="Sagara H."/>
            <person name="Miura T."/>
            <person name="Yokobori S."/>
            <person name="Miyagawa K."/>
            <person name="Suzuki Y."/>
            <person name="Kubo T."/>
            <person name="Oyama M."/>
            <person name="Kohara Y."/>
            <person name="Fujiyama A."/>
            <person name="Arakawa K."/>
            <person name="Katayama T."/>
            <person name="Toyoda A."/>
            <person name="Kunieda T."/>
        </authorList>
    </citation>
    <scope>NUCLEOTIDE SEQUENCE [LARGE SCALE GENOMIC DNA]</scope>
    <source>
        <strain evidence="1 2">YOKOZUNA-1</strain>
    </source>
</reference>
<evidence type="ECO:0000313" key="2">
    <source>
        <dbReference type="Proteomes" id="UP000186922"/>
    </source>
</evidence>
<dbReference type="AlphaFoldDB" id="A0A1D1V074"/>
<accession>A0A1D1V074</accession>
<gene>
    <name evidence="1" type="primary">RvY_06897-1</name>
    <name evidence="1" type="synonym">RvY_06897.1</name>
    <name evidence="1" type="ORF">RvY_06897</name>
</gene>
<keyword evidence="2" id="KW-1185">Reference proteome</keyword>
<dbReference type="Proteomes" id="UP000186922">
    <property type="component" value="Unassembled WGS sequence"/>
</dbReference>
<dbReference type="EMBL" id="BDGG01000003">
    <property type="protein sequence ID" value="GAU95249.1"/>
    <property type="molecule type" value="Genomic_DNA"/>
</dbReference>